<dbReference type="EMBL" id="JAMQOT010000015">
    <property type="protein sequence ID" value="MDF9748402.1"/>
    <property type="molecule type" value="Genomic_DNA"/>
</dbReference>
<dbReference type="AlphaFoldDB" id="A0A9Q4L6A9"/>
<keyword evidence="2" id="KW-1185">Reference proteome</keyword>
<sequence>MNCGHCGADLPSRAREAVEDGDRDEIVLHVFNPEDEPSFVVSQTDGYCDLECASEAVAYDFIETMMGRALAVDGDPSEDRPRSFEHAVRLLVPSEHSDHISEAYEQAIGDDGAEIEAGESA</sequence>
<gene>
    <name evidence="1" type="ORF">NDI89_22825</name>
</gene>
<protein>
    <submittedName>
        <fullName evidence="1">Uncharacterized protein</fullName>
    </submittedName>
</protein>
<dbReference type="RefSeq" id="WP_277525088.1">
    <property type="nucleotide sequence ID" value="NZ_JAMQOT010000015.1"/>
</dbReference>
<comment type="caution">
    <text evidence="1">The sequence shown here is derived from an EMBL/GenBank/DDBJ whole genome shotgun (WGS) entry which is preliminary data.</text>
</comment>
<accession>A0A9Q4L6A9</accession>
<evidence type="ECO:0000313" key="1">
    <source>
        <dbReference type="EMBL" id="MDF9748402.1"/>
    </source>
</evidence>
<organism evidence="1 2">
    <name type="scientific">Natrinema salsiterrestre</name>
    <dbReference type="NCBI Taxonomy" id="2950540"/>
    <lineage>
        <taxon>Archaea</taxon>
        <taxon>Methanobacteriati</taxon>
        <taxon>Methanobacteriota</taxon>
        <taxon>Stenosarchaea group</taxon>
        <taxon>Halobacteria</taxon>
        <taxon>Halobacteriales</taxon>
        <taxon>Natrialbaceae</taxon>
        <taxon>Natrinema</taxon>
    </lineage>
</organism>
<name>A0A9Q4L6A9_9EURY</name>
<reference evidence="1" key="1">
    <citation type="submission" date="2022-06" db="EMBL/GenBank/DDBJ databases">
        <title>Natrinema sp. a new haloarchaeum isolate from saline soil.</title>
        <authorList>
            <person name="Strakova D."/>
            <person name="Galisteo C."/>
            <person name="Sanchez-Porro C."/>
            <person name="Ventosa A."/>
        </authorList>
    </citation>
    <scope>NUCLEOTIDE SEQUENCE</scope>
    <source>
        <strain evidence="1">S1CR25-10</strain>
    </source>
</reference>
<dbReference type="Proteomes" id="UP001154061">
    <property type="component" value="Unassembled WGS sequence"/>
</dbReference>
<proteinExistence type="predicted"/>
<evidence type="ECO:0000313" key="2">
    <source>
        <dbReference type="Proteomes" id="UP001154061"/>
    </source>
</evidence>